<dbReference type="InterPro" id="IPR018060">
    <property type="entry name" value="HTH_AraC"/>
</dbReference>
<organism evidence="5 6">
    <name type="scientific">Bacteroides uniformis</name>
    <dbReference type="NCBI Taxonomy" id="820"/>
    <lineage>
        <taxon>Bacteria</taxon>
        <taxon>Pseudomonadati</taxon>
        <taxon>Bacteroidota</taxon>
        <taxon>Bacteroidia</taxon>
        <taxon>Bacteroidales</taxon>
        <taxon>Bacteroidaceae</taxon>
        <taxon>Bacteroides</taxon>
    </lineage>
</organism>
<gene>
    <name evidence="5" type="ORF">GAQ59_24275</name>
</gene>
<dbReference type="PANTHER" id="PTHR43280:SF30">
    <property type="entry name" value="MMSAB OPERON REGULATORY PROTEIN"/>
    <property type="match status" value="1"/>
</dbReference>
<feature type="domain" description="HTH araC/xylS-type" evidence="4">
    <location>
        <begin position="1"/>
        <end position="83"/>
    </location>
</feature>
<dbReference type="GO" id="GO:0003700">
    <property type="term" value="F:DNA-binding transcription factor activity"/>
    <property type="evidence" value="ECO:0007669"/>
    <property type="project" value="InterPro"/>
</dbReference>
<evidence type="ECO:0000259" key="4">
    <source>
        <dbReference type="PROSITE" id="PS01124"/>
    </source>
</evidence>
<evidence type="ECO:0000313" key="6">
    <source>
        <dbReference type="Proteomes" id="UP000433928"/>
    </source>
</evidence>
<dbReference type="InterPro" id="IPR020449">
    <property type="entry name" value="Tscrpt_reg_AraC-type_HTH"/>
</dbReference>
<keyword evidence="2" id="KW-0238">DNA-binding</keyword>
<dbReference type="InterPro" id="IPR009057">
    <property type="entry name" value="Homeodomain-like_sf"/>
</dbReference>
<protein>
    <submittedName>
        <fullName evidence="5">Helix-turn-helix transcriptional regulator</fullName>
    </submittedName>
</protein>
<evidence type="ECO:0000256" key="2">
    <source>
        <dbReference type="ARBA" id="ARBA00023125"/>
    </source>
</evidence>
<sequence>EEFAQLMKLGRTVFYKKIRGITGYSPNEYLRIMRMKKAAELLLSEEHLTVAEVAYKVGINDPFYFSKCFKGQFGISPSVYQKGGTPREE</sequence>
<accession>A0A6I0K5G3</accession>
<dbReference type="Pfam" id="PF12833">
    <property type="entry name" value="HTH_18"/>
    <property type="match status" value="1"/>
</dbReference>
<evidence type="ECO:0000256" key="1">
    <source>
        <dbReference type="ARBA" id="ARBA00023015"/>
    </source>
</evidence>
<dbReference type="PROSITE" id="PS01124">
    <property type="entry name" value="HTH_ARAC_FAMILY_2"/>
    <property type="match status" value="1"/>
</dbReference>
<dbReference type="RefSeq" id="WP_151856592.1">
    <property type="nucleotide sequence ID" value="NZ_WCUG01000260.1"/>
</dbReference>
<evidence type="ECO:0000313" key="5">
    <source>
        <dbReference type="EMBL" id="KAB4157997.1"/>
    </source>
</evidence>
<feature type="non-terminal residue" evidence="5">
    <location>
        <position position="1"/>
    </location>
</feature>
<dbReference type="PANTHER" id="PTHR43280">
    <property type="entry name" value="ARAC-FAMILY TRANSCRIPTIONAL REGULATOR"/>
    <property type="match status" value="1"/>
</dbReference>
<dbReference type="PRINTS" id="PR00032">
    <property type="entry name" value="HTHARAC"/>
</dbReference>
<reference evidence="5 6" key="1">
    <citation type="journal article" date="2019" name="Nat. Med.">
        <title>A library of human gut bacterial isolates paired with longitudinal multiomics data enables mechanistic microbiome research.</title>
        <authorList>
            <person name="Poyet M."/>
            <person name="Groussin M."/>
            <person name="Gibbons S.M."/>
            <person name="Avila-Pacheco J."/>
            <person name="Jiang X."/>
            <person name="Kearney S.M."/>
            <person name="Perrotta A.R."/>
            <person name="Berdy B."/>
            <person name="Zhao S."/>
            <person name="Lieberman T.D."/>
            <person name="Swanson P.K."/>
            <person name="Smith M."/>
            <person name="Roesemann S."/>
            <person name="Alexander J.E."/>
            <person name="Rich S.A."/>
            <person name="Livny J."/>
            <person name="Vlamakis H."/>
            <person name="Clish C."/>
            <person name="Bullock K."/>
            <person name="Deik A."/>
            <person name="Scott J."/>
            <person name="Pierce K.A."/>
            <person name="Xavier R.J."/>
            <person name="Alm E.J."/>
        </authorList>
    </citation>
    <scope>NUCLEOTIDE SEQUENCE [LARGE SCALE GENOMIC DNA]</scope>
    <source>
        <strain evidence="5 6">BIOML-A27</strain>
    </source>
</reference>
<dbReference type="GO" id="GO:0043565">
    <property type="term" value="F:sequence-specific DNA binding"/>
    <property type="evidence" value="ECO:0007669"/>
    <property type="project" value="InterPro"/>
</dbReference>
<comment type="caution">
    <text evidence="5">The sequence shown here is derived from an EMBL/GenBank/DDBJ whole genome shotgun (WGS) entry which is preliminary data.</text>
</comment>
<proteinExistence type="predicted"/>
<dbReference type="Proteomes" id="UP000433928">
    <property type="component" value="Unassembled WGS sequence"/>
</dbReference>
<keyword evidence="1" id="KW-0805">Transcription regulation</keyword>
<evidence type="ECO:0000256" key="3">
    <source>
        <dbReference type="ARBA" id="ARBA00023163"/>
    </source>
</evidence>
<name>A0A6I0K5G3_BACUN</name>
<keyword evidence="3" id="KW-0804">Transcription</keyword>
<dbReference type="SMART" id="SM00342">
    <property type="entry name" value="HTH_ARAC"/>
    <property type="match status" value="1"/>
</dbReference>
<dbReference type="Gene3D" id="1.10.10.60">
    <property type="entry name" value="Homeodomain-like"/>
    <property type="match status" value="2"/>
</dbReference>
<dbReference type="SUPFAM" id="SSF46689">
    <property type="entry name" value="Homeodomain-like"/>
    <property type="match status" value="1"/>
</dbReference>
<dbReference type="AlphaFoldDB" id="A0A6I0K5G3"/>
<dbReference type="EMBL" id="WCUG01000260">
    <property type="protein sequence ID" value="KAB4157997.1"/>
    <property type="molecule type" value="Genomic_DNA"/>
</dbReference>